<protein>
    <recommendedName>
        <fullName evidence="5">SAUR family protein</fullName>
    </recommendedName>
</protein>
<evidence type="ECO:0000313" key="4">
    <source>
        <dbReference type="Proteomes" id="UP000734854"/>
    </source>
</evidence>
<feature type="region of interest" description="Disordered" evidence="2">
    <location>
        <begin position="233"/>
        <end position="277"/>
    </location>
</feature>
<name>A0A8J5HZ88_ZINOF</name>
<dbReference type="PANTHER" id="PTHR31374">
    <property type="entry name" value="AUXIN-INDUCED PROTEIN-LIKE-RELATED"/>
    <property type="match status" value="1"/>
</dbReference>
<evidence type="ECO:0000313" key="3">
    <source>
        <dbReference type="EMBL" id="KAG6534797.1"/>
    </source>
</evidence>
<dbReference type="Proteomes" id="UP000734854">
    <property type="component" value="Unassembled WGS sequence"/>
</dbReference>
<reference evidence="3 4" key="1">
    <citation type="submission" date="2020-08" db="EMBL/GenBank/DDBJ databases">
        <title>Plant Genome Project.</title>
        <authorList>
            <person name="Zhang R.-G."/>
        </authorList>
    </citation>
    <scope>NUCLEOTIDE SEQUENCE [LARGE SCALE GENOMIC DNA]</scope>
    <source>
        <tissue evidence="3">Rhizome</tissue>
    </source>
</reference>
<accession>A0A8J5HZ88</accession>
<sequence>MRVVVARRKRNAMPSAVDKVDKLRRIVRLKQAMRRWRVLSLRLWSSVRGGGGGGGSVAVYVGPDRRRFAVPARFFNLPVFAALLERAEEEYGFQPAGGLAIPCDPAFFRWVLDAIGEDQAHLAPLGLEAFLALFAASRESASVCREADACNALSPLLPKTRCLWLSLLILGEPDSCSSPFKSLFPEHPFTHPTMGDQGVKLTGIMQIVRLKEMLRKWHSMTVSKKGEQLAIVSEEEDQTKASGIPTPIDERFEAESIQSDSDEEGYQSPDPAPDVPKGHCPVYIGLENRRFVIPTGYLGLPVFRRLLKKAEDEFGFDNPGALAFPCEVETFKYILQCMERYKKGLLDYDLE</sequence>
<evidence type="ECO:0008006" key="5">
    <source>
        <dbReference type="Google" id="ProtNLM"/>
    </source>
</evidence>
<dbReference type="GO" id="GO:0009733">
    <property type="term" value="P:response to auxin"/>
    <property type="evidence" value="ECO:0007669"/>
    <property type="project" value="InterPro"/>
</dbReference>
<gene>
    <name evidence="3" type="ORF">ZIOFF_008700</name>
</gene>
<dbReference type="AlphaFoldDB" id="A0A8J5HZ88"/>
<evidence type="ECO:0000256" key="1">
    <source>
        <dbReference type="ARBA" id="ARBA00006974"/>
    </source>
</evidence>
<proteinExistence type="inferred from homology"/>
<keyword evidence="4" id="KW-1185">Reference proteome</keyword>
<organism evidence="3 4">
    <name type="scientific">Zingiber officinale</name>
    <name type="common">Ginger</name>
    <name type="synonym">Amomum zingiber</name>
    <dbReference type="NCBI Taxonomy" id="94328"/>
    <lineage>
        <taxon>Eukaryota</taxon>
        <taxon>Viridiplantae</taxon>
        <taxon>Streptophyta</taxon>
        <taxon>Embryophyta</taxon>
        <taxon>Tracheophyta</taxon>
        <taxon>Spermatophyta</taxon>
        <taxon>Magnoliopsida</taxon>
        <taxon>Liliopsida</taxon>
        <taxon>Zingiberales</taxon>
        <taxon>Zingiberaceae</taxon>
        <taxon>Zingiber</taxon>
    </lineage>
</organism>
<dbReference type="EMBL" id="JACMSC010000002">
    <property type="protein sequence ID" value="KAG6534797.1"/>
    <property type="molecule type" value="Genomic_DNA"/>
</dbReference>
<dbReference type="InterPro" id="IPR003676">
    <property type="entry name" value="SAUR_fam"/>
</dbReference>
<comment type="caution">
    <text evidence="3">The sequence shown here is derived from an EMBL/GenBank/DDBJ whole genome shotgun (WGS) entry which is preliminary data.</text>
</comment>
<evidence type="ECO:0000256" key="2">
    <source>
        <dbReference type="SAM" id="MobiDB-lite"/>
    </source>
</evidence>
<dbReference type="PANTHER" id="PTHR31374:SF7">
    <property type="entry name" value="SAUR-LIKE AUXIN-RESPONSIVE PROTEIN FAMILY"/>
    <property type="match status" value="1"/>
</dbReference>
<comment type="similarity">
    <text evidence="1">Belongs to the ARG7 family.</text>
</comment>
<dbReference type="Pfam" id="PF02519">
    <property type="entry name" value="Auxin_inducible"/>
    <property type="match status" value="2"/>
</dbReference>